<evidence type="ECO:0000313" key="2">
    <source>
        <dbReference type="EMBL" id="KKL07581.1"/>
    </source>
</evidence>
<feature type="non-terminal residue" evidence="2">
    <location>
        <position position="1"/>
    </location>
</feature>
<sequence>AFTSGSTEPSLGDTIWEDTSDENGILEFLSLESGTWGGGTAAGYMLLSGLSGAVADWTSGENFTKNSSTPANEDSSPYLYKGPYL</sequence>
<feature type="region of interest" description="Disordered" evidence="1">
    <location>
        <begin position="61"/>
        <end position="85"/>
    </location>
</feature>
<evidence type="ECO:0000256" key="1">
    <source>
        <dbReference type="SAM" id="MobiDB-lite"/>
    </source>
</evidence>
<reference evidence="2" key="1">
    <citation type="journal article" date="2015" name="Nature">
        <title>Complex archaea that bridge the gap between prokaryotes and eukaryotes.</title>
        <authorList>
            <person name="Spang A."/>
            <person name="Saw J.H."/>
            <person name="Jorgensen S.L."/>
            <person name="Zaremba-Niedzwiedzka K."/>
            <person name="Martijn J."/>
            <person name="Lind A.E."/>
            <person name="van Eijk R."/>
            <person name="Schleper C."/>
            <person name="Guy L."/>
            <person name="Ettema T.J."/>
        </authorList>
    </citation>
    <scope>NUCLEOTIDE SEQUENCE</scope>
</reference>
<accession>A0A0F9CPI2</accession>
<organism evidence="2">
    <name type="scientific">marine sediment metagenome</name>
    <dbReference type="NCBI Taxonomy" id="412755"/>
    <lineage>
        <taxon>unclassified sequences</taxon>
        <taxon>metagenomes</taxon>
        <taxon>ecological metagenomes</taxon>
    </lineage>
</organism>
<dbReference type="AlphaFoldDB" id="A0A0F9CPI2"/>
<name>A0A0F9CPI2_9ZZZZ</name>
<feature type="compositionally biased region" description="Polar residues" evidence="1">
    <location>
        <begin position="61"/>
        <end position="75"/>
    </location>
</feature>
<comment type="caution">
    <text evidence="2">The sequence shown here is derived from an EMBL/GenBank/DDBJ whole genome shotgun (WGS) entry which is preliminary data.</text>
</comment>
<gene>
    <name evidence="2" type="ORF">LCGC14_2584600</name>
</gene>
<dbReference type="EMBL" id="LAZR01043232">
    <property type="protein sequence ID" value="KKL07581.1"/>
    <property type="molecule type" value="Genomic_DNA"/>
</dbReference>
<proteinExistence type="predicted"/>
<protein>
    <submittedName>
        <fullName evidence="2">Uncharacterized protein</fullName>
    </submittedName>
</protein>